<accession>A0A329RQE2</accession>
<evidence type="ECO:0000313" key="9">
    <source>
        <dbReference type="EMBL" id="KAG2849985.1"/>
    </source>
</evidence>
<feature type="region of interest" description="Disordered" evidence="6">
    <location>
        <begin position="455"/>
        <end position="482"/>
    </location>
</feature>
<dbReference type="EMBL" id="RCMI01000728">
    <property type="protein sequence ID" value="KAG2899392.1"/>
    <property type="molecule type" value="Genomic_DNA"/>
</dbReference>
<dbReference type="PANTHER" id="PTHR23271:SF1">
    <property type="entry name" value="U3 SMALL NUCLEOLAR RNA-ASSOCIATED PROTEIN 6 HOMOLOG"/>
    <property type="match status" value="1"/>
</dbReference>
<keyword evidence="14" id="KW-1185">Reference proteome</keyword>
<dbReference type="GO" id="GO:0000462">
    <property type="term" value="P:maturation of SSU-rRNA from tricistronic rRNA transcript (SSU-rRNA, 5.8S rRNA, LSU-rRNA)"/>
    <property type="evidence" value="ECO:0007669"/>
    <property type="project" value="InterPro"/>
</dbReference>
<evidence type="ECO:0000256" key="1">
    <source>
        <dbReference type="ARBA" id="ARBA00004604"/>
    </source>
</evidence>
<evidence type="ECO:0000313" key="14">
    <source>
        <dbReference type="Proteomes" id="UP000251314"/>
    </source>
</evidence>
<reference evidence="9" key="2">
    <citation type="submission" date="2018-10" db="EMBL/GenBank/DDBJ databases">
        <title>Effector identification in a new, highly contiguous assembly of the strawberry crown rot pathogen Phytophthora cactorum.</title>
        <authorList>
            <person name="Armitage A.D."/>
            <person name="Nellist C.F."/>
            <person name="Bates H."/>
            <person name="Vickerstaff R.J."/>
            <person name="Harrison R.J."/>
        </authorList>
    </citation>
    <scope>NUCLEOTIDE SEQUENCE</scope>
    <source>
        <strain evidence="9">15-7</strain>
        <strain evidence="10">4032</strain>
        <strain evidence="11">P415</strain>
        <strain evidence="12">P421</strain>
    </source>
</reference>
<dbReference type="OrthoDB" id="28112at2759"/>
<evidence type="ECO:0000313" key="12">
    <source>
        <dbReference type="EMBL" id="KAG3218421.1"/>
    </source>
</evidence>
<dbReference type="Proteomes" id="UP000697107">
    <property type="component" value="Unassembled WGS sequence"/>
</dbReference>
<evidence type="ECO:0000259" key="8">
    <source>
        <dbReference type="Pfam" id="PF24892"/>
    </source>
</evidence>
<dbReference type="STRING" id="29920.A0A329RQE2"/>
<dbReference type="InterPro" id="IPR003107">
    <property type="entry name" value="HAT"/>
</dbReference>
<comment type="subcellular location">
    <subcellularLocation>
        <location evidence="1">Nucleus</location>
        <location evidence="1">Nucleolus</location>
    </subcellularLocation>
</comment>
<dbReference type="InterPro" id="IPR056907">
    <property type="entry name" value="UTP6_C"/>
</dbReference>
<keyword evidence="4" id="KW-0677">Repeat</keyword>
<dbReference type="EMBL" id="RCMG01000726">
    <property type="protein sequence ID" value="KAG2849985.1"/>
    <property type="molecule type" value="Genomic_DNA"/>
</dbReference>
<evidence type="ECO:0000256" key="2">
    <source>
        <dbReference type="ARBA" id="ARBA00010734"/>
    </source>
</evidence>
<organism evidence="13 14">
    <name type="scientific">Phytophthora cactorum</name>
    <dbReference type="NCBI Taxonomy" id="29920"/>
    <lineage>
        <taxon>Eukaryota</taxon>
        <taxon>Sar</taxon>
        <taxon>Stramenopiles</taxon>
        <taxon>Oomycota</taxon>
        <taxon>Peronosporomycetes</taxon>
        <taxon>Peronosporales</taxon>
        <taxon>Peronosporaceae</taxon>
        <taxon>Phytophthora</taxon>
    </lineage>
</organism>
<gene>
    <name evidence="13" type="ORF">PC110_g17983</name>
    <name evidence="9" type="ORF">PC113_g17197</name>
    <name evidence="10" type="ORF">PC115_g16526</name>
    <name evidence="11" type="ORF">PC118_g16848</name>
    <name evidence="12" type="ORF">PC129_g10769</name>
</gene>
<feature type="domain" description="U3 small nucleolar RNA-associated protein 6 homolog C-terminal" evidence="8">
    <location>
        <begin position="542"/>
        <end position="651"/>
    </location>
</feature>
<dbReference type="Proteomes" id="UP000774804">
    <property type="component" value="Unassembled WGS sequence"/>
</dbReference>
<sequence>MADKVQITMEKMVPELEDLQARKIFSADEIRQIVDKRRGFEYSLQRVPLRKIDAMRYIEYELKLDALRAARKERLGLVKVSLGDTAGTKRVHNIFDRVLFKHRGSVELWLQYVAFCKREGSSRVLSAVFSRALQSHPRSAELWIEAASYEFGVNLNVDSARVLMQRAIRLNKHNQKLWLEYFRLELLYVQKLAMRRQVLRLDEEVEKPVDDDGSTVLIDELPEEKDAEEEEVSEEMAAKMNARKLVLQGAIAKIVYTNAVAAISDDVAFRLKFVEIRDLFGSLTASKLSDFILKDCLENFPKSEEVHAAKALRPLLTVEGSAASHSGESSEVDSADVSEAERQAELMVVQNFETSITQLDSVSMKELFAEWIVTRLASSSQTAFLLEYARAKLKEFAFSEASSSSPSLAIKYVDLTHRTDGTNDALMVMRKICDECQPQSSEMWLLQSQLVLHSDHEEETTSRSPSAKRRRTSRGSSKTASASSNPLAAAISVLKTALTKIATEDYDAQFAVHTRLLQLLTSNAESASVIEKAFKNALGSQKRGSTQWSALRQQYVAWASSATSQRSLEQVRALYTKFMVDEQFLPSPETYSFLLLCVDIETSATSVNVAQVRKLFEKLVELFGSTHEEVWMQYVRCLSERLALFADATRVQQRALRVWKESPALMQFAFTGL</sequence>
<dbReference type="Pfam" id="PF24892">
    <property type="entry name" value="UTP6_C"/>
    <property type="match status" value="1"/>
</dbReference>
<comment type="caution">
    <text evidence="13">The sequence shown here is derived from an EMBL/GenBank/DDBJ whole genome shotgun (WGS) entry which is preliminary data.</text>
</comment>
<dbReference type="Proteomes" id="UP000735874">
    <property type="component" value="Unassembled WGS sequence"/>
</dbReference>
<reference evidence="13 14" key="1">
    <citation type="submission" date="2018-01" db="EMBL/GenBank/DDBJ databases">
        <title>Draft genome of the strawberry crown rot pathogen Phytophthora cactorum.</title>
        <authorList>
            <person name="Armitage A.D."/>
            <person name="Lysoe E."/>
            <person name="Nellist C.F."/>
            <person name="Harrison R.J."/>
            <person name="Brurberg M.B."/>
        </authorList>
    </citation>
    <scope>NUCLEOTIDE SEQUENCE [LARGE SCALE GENOMIC DNA]</scope>
    <source>
        <strain evidence="13 14">10300</strain>
    </source>
</reference>
<evidence type="ECO:0008006" key="15">
    <source>
        <dbReference type="Google" id="ProtNLM"/>
    </source>
</evidence>
<dbReference type="Proteomes" id="UP000760860">
    <property type="component" value="Unassembled WGS sequence"/>
</dbReference>
<evidence type="ECO:0000256" key="3">
    <source>
        <dbReference type="ARBA" id="ARBA00022552"/>
    </source>
</evidence>
<evidence type="ECO:0000256" key="6">
    <source>
        <dbReference type="SAM" id="MobiDB-lite"/>
    </source>
</evidence>
<feature type="domain" description="U3 small nucleolar RNA-associated protein 6 N-terminal" evidence="7">
    <location>
        <begin position="9"/>
        <end position="83"/>
    </location>
</feature>
<dbReference type="GO" id="GO:0034388">
    <property type="term" value="C:Pwp2p-containing subcomplex of 90S preribosome"/>
    <property type="evidence" value="ECO:0007669"/>
    <property type="project" value="TreeGrafter"/>
</dbReference>
<keyword evidence="5" id="KW-0539">Nucleus</keyword>
<dbReference type="GO" id="GO:0030515">
    <property type="term" value="F:snoRNA binding"/>
    <property type="evidence" value="ECO:0007669"/>
    <property type="project" value="InterPro"/>
</dbReference>
<protein>
    <recommendedName>
        <fullName evidence="15">U3 small nucleolar RNA-associated protein 6</fullName>
    </recommendedName>
</protein>
<dbReference type="SMART" id="SM00386">
    <property type="entry name" value="HAT"/>
    <property type="match status" value="4"/>
</dbReference>
<dbReference type="AlphaFoldDB" id="A0A329RQE2"/>
<keyword evidence="3" id="KW-0698">rRNA processing</keyword>
<evidence type="ECO:0000313" key="13">
    <source>
        <dbReference type="EMBL" id="RAW25602.1"/>
    </source>
</evidence>
<dbReference type="InterPro" id="IPR011990">
    <property type="entry name" value="TPR-like_helical_dom_sf"/>
</dbReference>
<evidence type="ECO:0000313" key="10">
    <source>
        <dbReference type="EMBL" id="KAG2899392.1"/>
    </source>
</evidence>
<evidence type="ECO:0000259" key="7">
    <source>
        <dbReference type="Pfam" id="PF08640"/>
    </source>
</evidence>
<evidence type="ECO:0000256" key="5">
    <source>
        <dbReference type="ARBA" id="ARBA00023242"/>
    </source>
</evidence>
<comment type="similarity">
    <text evidence="2">Belongs to the UTP6 family.</text>
</comment>
<evidence type="ECO:0000256" key="4">
    <source>
        <dbReference type="ARBA" id="ARBA00022737"/>
    </source>
</evidence>
<dbReference type="SUPFAM" id="SSF48452">
    <property type="entry name" value="TPR-like"/>
    <property type="match status" value="1"/>
</dbReference>
<proteinExistence type="inferred from homology"/>
<dbReference type="Gene3D" id="1.25.40.10">
    <property type="entry name" value="Tetratricopeptide repeat domain"/>
    <property type="match status" value="2"/>
</dbReference>
<dbReference type="Proteomes" id="UP000251314">
    <property type="component" value="Unassembled WGS sequence"/>
</dbReference>
<dbReference type="InterPro" id="IPR055347">
    <property type="entry name" value="UTP6_N"/>
</dbReference>
<dbReference type="GO" id="GO:0032040">
    <property type="term" value="C:small-subunit processome"/>
    <property type="evidence" value="ECO:0007669"/>
    <property type="project" value="TreeGrafter"/>
</dbReference>
<dbReference type="EMBL" id="RCMV01000363">
    <property type="protein sequence ID" value="KAG3218421.1"/>
    <property type="molecule type" value="Genomic_DNA"/>
</dbReference>
<dbReference type="FunFam" id="1.25.40.10:FF:001018">
    <property type="entry name" value="Uncharacterized protein"/>
    <property type="match status" value="1"/>
</dbReference>
<evidence type="ECO:0000313" key="11">
    <source>
        <dbReference type="EMBL" id="KAG2970471.1"/>
    </source>
</evidence>
<dbReference type="PANTHER" id="PTHR23271">
    <property type="entry name" value="HEPATOCELLULAR CARCINOMA-ASSOCIATED ANTIGEN 66"/>
    <property type="match status" value="1"/>
</dbReference>
<dbReference type="InterPro" id="IPR013949">
    <property type="entry name" value="Utp6"/>
</dbReference>
<dbReference type="Pfam" id="PF08640">
    <property type="entry name" value="U3_assoc_6"/>
    <property type="match status" value="1"/>
</dbReference>
<dbReference type="EMBL" id="RCML01000722">
    <property type="protein sequence ID" value="KAG2970471.1"/>
    <property type="molecule type" value="Genomic_DNA"/>
</dbReference>
<dbReference type="VEuPathDB" id="FungiDB:PC110_g17983"/>
<name>A0A329RQE2_9STRA</name>
<dbReference type="EMBL" id="MJFZ01000733">
    <property type="protein sequence ID" value="RAW25602.1"/>
    <property type="molecule type" value="Genomic_DNA"/>
</dbReference>